<evidence type="ECO:0000313" key="3">
    <source>
        <dbReference type="Proteomes" id="UP000238356"/>
    </source>
</evidence>
<proteinExistence type="predicted"/>
<accession>A0A2S6AF51</accession>
<name>A0A2S6AF51_9NOCA</name>
<dbReference type="PANTHER" id="PTHR34853">
    <property type="match status" value="1"/>
</dbReference>
<dbReference type="InterPro" id="IPR029058">
    <property type="entry name" value="AB_hydrolase_fold"/>
</dbReference>
<organism evidence="2 3">
    <name type="scientific">Nocardia nova</name>
    <dbReference type="NCBI Taxonomy" id="37330"/>
    <lineage>
        <taxon>Bacteria</taxon>
        <taxon>Bacillati</taxon>
        <taxon>Actinomycetota</taxon>
        <taxon>Actinomycetes</taxon>
        <taxon>Mycobacteriales</taxon>
        <taxon>Nocardiaceae</taxon>
        <taxon>Nocardia</taxon>
    </lineage>
</organism>
<protein>
    <submittedName>
        <fullName evidence="2">Lipase</fullName>
    </submittedName>
</protein>
<dbReference type="SUPFAM" id="SSF53474">
    <property type="entry name" value="alpha/beta-Hydrolases"/>
    <property type="match status" value="1"/>
</dbReference>
<dbReference type="AlphaFoldDB" id="A0A2S6AF51"/>
<evidence type="ECO:0000256" key="1">
    <source>
        <dbReference type="SAM" id="MobiDB-lite"/>
    </source>
</evidence>
<dbReference type="GO" id="GO:0016042">
    <property type="term" value="P:lipid catabolic process"/>
    <property type="evidence" value="ECO:0007669"/>
    <property type="project" value="InterPro"/>
</dbReference>
<dbReference type="Gene3D" id="3.40.50.1820">
    <property type="entry name" value="alpha/beta hydrolase"/>
    <property type="match status" value="1"/>
</dbReference>
<gene>
    <name evidence="2" type="ORF">C5F51_01760</name>
</gene>
<dbReference type="Gene3D" id="1.10.260.130">
    <property type="match status" value="1"/>
</dbReference>
<dbReference type="GO" id="GO:0004806">
    <property type="term" value="F:triacylglycerol lipase activity"/>
    <property type="evidence" value="ECO:0007669"/>
    <property type="project" value="InterPro"/>
</dbReference>
<comment type="caution">
    <text evidence="2">The sequence shown here is derived from an EMBL/GenBank/DDBJ whole genome shotgun (WGS) entry which is preliminary data.</text>
</comment>
<dbReference type="EMBL" id="PSZD01000001">
    <property type="protein sequence ID" value="PPJ33053.1"/>
    <property type="molecule type" value="Genomic_DNA"/>
</dbReference>
<feature type="region of interest" description="Disordered" evidence="1">
    <location>
        <begin position="1"/>
        <end position="21"/>
    </location>
</feature>
<dbReference type="Pfam" id="PF03583">
    <property type="entry name" value="LIP"/>
    <property type="match status" value="1"/>
</dbReference>
<dbReference type="Proteomes" id="UP000238356">
    <property type="component" value="Unassembled WGS sequence"/>
</dbReference>
<sequence length="450" mass="46881">MKLDRSAQDSRASGSPRRRRGGIRRIVALGAAACAGATLGGVAAGTATATPVSEFYTPPAQFATAPGSVIKTEPMPVFIAPPGLGPWPVSAQKVMYTSQTQDGEPVAVSGTYIDATRPWQGTGPRPTVVIAPGTSGQGDQCAPSEAFSTGLYADITPPSVSANQEAVSAMAWNSLGARVFVTDYIGLGTPGVHTYVNRVEEAHAVLDAARAANALSGTGPRTPLAFWGYSQGGGATAAAAELQPSYAPELDLKGVWAGAPVADLSAVLQKIDGNLIGGVVGYALNGFLARYPDLKPELDKRVTPQAQELLADLQNECIGDVILKHPFLHGSDFTADHRSILDNLREVPAAIDILDRQRIGTLTPSAPVLITSGINDDTVPYDQARRLAGDWCGHGATVTFRTDTLPPILPGAALPNHFGPEIIDGFGTDNAISYLVDRLNDKPVAGCTVD</sequence>
<reference evidence="2 3" key="1">
    <citation type="submission" date="2018-02" db="EMBL/GenBank/DDBJ databases">
        <title>8 Nocardia nova and 1 Nocardia cyriacigeorgica strain used for evolution to TMP-SMX.</title>
        <authorList>
            <person name="Mehta H."/>
            <person name="Weng J."/>
            <person name="Shamoo Y."/>
        </authorList>
    </citation>
    <scope>NUCLEOTIDE SEQUENCE [LARGE SCALE GENOMIC DNA]</scope>
    <source>
        <strain evidence="2 3">BAA2227</strain>
    </source>
</reference>
<dbReference type="RefSeq" id="WP_063016489.1">
    <property type="nucleotide sequence ID" value="NZ_PSZB01000031.1"/>
</dbReference>
<dbReference type="PANTHER" id="PTHR34853:SF1">
    <property type="entry name" value="LIPASE 5"/>
    <property type="match status" value="1"/>
</dbReference>
<evidence type="ECO:0000313" key="2">
    <source>
        <dbReference type="EMBL" id="PPJ33053.1"/>
    </source>
</evidence>
<keyword evidence="3" id="KW-1185">Reference proteome</keyword>
<dbReference type="InterPro" id="IPR005152">
    <property type="entry name" value="Lipase_secreted"/>
</dbReference>
<dbReference type="PIRSF" id="PIRSF029171">
    <property type="entry name" value="Esterase_LipA"/>
    <property type="match status" value="1"/>
</dbReference>